<organism evidence="1 2">
    <name type="scientific">Liparis tanakae</name>
    <name type="common">Tanaka's snailfish</name>
    <dbReference type="NCBI Taxonomy" id="230148"/>
    <lineage>
        <taxon>Eukaryota</taxon>
        <taxon>Metazoa</taxon>
        <taxon>Chordata</taxon>
        <taxon>Craniata</taxon>
        <taxon>Vertebrata</taxon>
        <taxon>Euteleostomi</taxon>
        <taxon>Actinopterygii</taxon>
        <taxon>Neopterygii</taxon>
        <taxon>Teleostei</taxon>
        <taxon>Neoteleostei</taxon>
        <taxon>Acanthomorphata</taxon>
        <taxon>Eupercaria</taxon>
        <taxon>Perciformes</taxon>
        <taxon>Cottioidei</taxon>
        <taxon>Cottales</taxon>
        <taxon>Liparidae</taxon>
        <taxon>Liparis</taxon>
    </lineage>
</organism>
<name>A0A4Z2FRC1_9TELE</name>
<sequence length="79" mass="8911">MVITSICIRRREPVIKSSARNSALFLAHSTSPNSVWSAILHMMLKVLRRSCFPRLACSLCRLARTLAHSWPSSCSPSRR</sequence>
<dbReference type="Proteomes" id="UP000314294">
    <property type="component" value="Unassembled WGS sequence"/>
</dbReference>
<comment type="caution">
    <text evidence="1">The sequence shown here is derived from an EMBL/GenBank/DDBJ whole genome shotgun (WGS) entry which is preliminary data.</text>
</comment>
<reference evidence="1 2" key="1">
    <citation type="submission" date="2019-03" db="EMBL/GenBank/DDBJ databases">
        <title>First draft genome of Liparis tanakae, snailfish: a comprehensive survey of snailfish specific genes.</title>
        <authorList>
            <person name="Kim W."/>
            <person name="Song I."/>
            <person name="Jeong J.-H."/>
            <person name="Kim D."/>
            <person name="Kim S."/>
            <person name="Ryu S."/>
            <person name="Song J.Y."/>
            <person name="Lee S.K."/>
        </authorList>
    </citation>
    <scope>NUCLEOTIDE SEQUENCE [LARGE SCALE GENOMIC DNA]</scope>
    <source>
        <tissue evidence="1">Muscle</tissue>
    </source>
</reference>
<gene>
    <name evidence="1" type="ORF">EYF80_046004</name>
</gene>
<evidence type="ECO:0000313" key="1">
    <source>
        <dbReference type="EMBL" id="TNN43797.1"/>
    </source>
</evidence>
<evidence type="ECO:0000313" key="2">
    <source>
        <dbReference type="Proteomes" id="UP000314294"/>
    </source>
</evidence>
<keyword evidence="2" id="KW-1185">Reference proteome</keyword>
<protein>
    <submittedName>
        <fullName evidence="1">Uncharacterized protein</fullName>
    </submittedName>
</protein>
<dbReference type="EMBL" id="SRLO01000944">
    <property type="protein sequence ID" value="TNN43797.1"/>
    <property type="molecule type" value="Genomic_DNA"/>
</dbReference>
<dbReference type="AlphaFoldDB" id="A0A4Z2FRC1"/>
<proteinExistence type="predicted"/>
<accession>A0A4Z2FRC1</accession>